<protein>
    <recommendedName>
        <fullName evidence="8">Cytidylate kinase</fullName>
        <shortName evidence="8">CK</shortName>
        <ecNumber evidence="8">2.7.4.25</ecNumber>
    </recommendedName>
    <alternativeName>
        <fullName evidence="8">Cytidine monophosphate kinase</fullName>
        <shortName evidence="8">CMP kinase</shortName>
    </alternativeName>
</protein>
<feature type="compositionally biased region" description="Low complexity" evidence="9">
    <location>
        <begin position="1"/>
        <end position="26"/>
    </location>
</feature>
<evidence type="ECO:0000256" key="8">
    <source>
        <dbReference type="HAMAP-Rule" id="MF_00238"/>
    </source>
</evidence>
<keyword evidence="12" id="KW-1185">Reference proteome</keyword>
<dbReference type="SUPFAM" id="SSF52540">
    <property type="entry name" value="P-loop containing nucleoside triphosphate hydrolases"/>
    <property type="match status" value="1"/>
</dbReference>
<dbReference type="EC" id="2.7.4.25" evidence="8"/>
<evidence type="ECO:0000256" key="2">
    <source>
        <dbReference type="ARBA" id="ARBA00022679"/>
    </source>
</evidence>
<evidence type="ECO:0000256" key="7">
    <source>
        <dbReference type="ARBA" id="ARBA00048478"/>
    </source>
</evidence>
<evidence type="ECO:0000259" key="10">
    <source>
        <dbReference type="Pfam" id="PF02224"/>
    </source>
</evidence>
<dbReference type="InterPro" id="IPR003136">
    <property type="entry name" value="Cytidylate_kin"/>
</dbReference>
<evidence type="ECO:0000313" key="11">
    <source>
        <dbReference type="EMBL" id="GMA19574.1"/>
    </source>
</evidence>
<gene>
    <name evidence="8" type="primary">cmk</name>
    <name evidence="11" type="ORF">GCM10025862_15950</name>
</gene>
<comment type="subcellular location">
    <subcellularLocation>
        <location evidence="8">Cytoplasm</location>
    </subcellularLocation>
</comment>
<sequence>MSTESTPEPSTESSTPPSLEPVPVVVAIDGPSGSGKSSVSKAVATRLGYGYVDTGAMYRALAWYCLDLGLGLTDQAAVAQAARDLPLELGTDPSAPTVVVGGTDVSAAIRTTEISSRVSAVATNLDVRAELVRRQRELIAAVAASQGGVVAEGRDLTTVVVPDATVRLLVTASEEARLARRSTELHGTADAASVAATRDQIVRRDKDDSAVSQFLTAAPGVTVVDTSDLDFAGSVQAVLDEVNAVPTTR</sequence>
<accession>A0ABQ6HPG3</accession>
<dbReference type="InterPro" id="IPR027417">
    <property type="entry name" value="P-loop_NTPase"/>
</dbReference>
<comment type="similarity">
    <text evidence="1 8">Belongs to the cytidylate kinase family. Type 1 subfamily.</text>
</comment>
<evidence type="ECO:0000256" key="9">
    <source>
        <dbReference type="SAM" id="MobiDB-lite"/>
    </source>
</evidence>
<dbReference type="InterPro" id="IPR011994">
    <property type="entry name" value="Cytidylate_kinase_dom"/>
</dbReference>
<dbReference type="NCBIfam" id="TIGR00017">
    <property type="entry name" value="cmk"/>
    <property type="match status" value="1"/>
</dbReference>
<comment type="catalytic activity">
    <reaction evidence="7 8">
        <text>CMP + ATP = CDP + ADP</text>
        <dbReference type="Rhea" id="RHEA:11600"/>
        <dbReference type="ChEBI" id="CHEBI:30616"/>
        <dbReference type="ChEBI" id="CHEBI:58069"/>
        <dbReference type="ChEBI" id="CHEBI:60377"/>
        <dbReference type="ChEBI" id="CHEBI:456216"/>
        <dbReference type="EC" id="2.7.4.25"/>
    </reaction>
</comment>
<dbReference type="Gene3D" id="3.40.50.300">
    <property type="entry name" value="P-loop containing nucleotide triphosphate hydrolases"/>
    <property type="match status" value="1"/>
</dbReference>
<feature type="region of interest" description="Disordered" evidence="9">
    <location>
        <begin position="1"/>
        <end position="39"/>
    </location>
</feature>
<proteinExistence type="inferred from homology"/>
<dbReference type="HAMAP" id="MF_00238">
    <property type="entry name" value="Cytidyl_kinase_type1"/>
    <property type="match status" value="1"/>
</dbReference>
<comment type="caution">
    <text evidence="11">The sequence shown here is derived from an EMBL/GenBank/DDBJ whole genome shotgun (WGS) entry which is preliminary data.</text>
</comment>
<evidence type="ECO:0000256" key="5">
    <source>
        <dbReference type="ARBA" id="ARBA00022840"/>
    </source>
</evidence>
<organism evidence="11 12">
    <name type="scientific">Arsenicicoccus piscis</name>
    <dbReference type="NCBI Taxonomy" id="673954"/>
    <lineage>
        <taxon>Bacteria</taxon>
        <taxon>Bacillati</taxon>
        <taxon>Actinomycetota</taxon>
        <taxon>Actinomycetes</taxon>
        <taxon>Micrococcales</taxon>
        <taxon>Intrasporangiaceae</taxon>
        <taxon>Arsenicicoccus</taxon>
    </lineage>
</organism>
<dbReference type="Proteomes" id="UP001157109">
    <property type="component" value="Unassembled WGS sequence"/>
</dbReference>
<keyword evidence="4 8" id="KW-0418">Kinase</keyword>
<evidence type="ECO:0000256" key="1">
    <source>
        <dbReference type="ARBA" id="ARBA00009427"/>
    </source>
</evidence>
<dbReference type="Pfam" id="PF02224">
    <property type="entry name" value="Cytidylate_kin"/>
    <property type="match status" value="1"/>
</dbReference>
<name>A0ABQ6HPG3_9MICO</name>
<keyword evidence="8" id="KW-0963">Cytoplasm</keyword>
<evidence type="ECO:0000313" key="12">
    <source>
        <dbReference type="Proteomes" id="UP001157109"/>
    </source>
</evidence>
<reference evidence="12" key="1">
    <citation type="journal article" date="2019" name="Int. J. Syst. Evol. Microbiol.">
        <title>The Global Catalogue of Microorganisms (GCM) 10K type strain sequencing project: providing services to taxonomists for standard genome sequencing and annotation.</title>
        <authorList>
            <consortium name="The Broad Institute Genomics Platform"/>
            <consortium name="The Broad Institute Genome Sequencing Center for Infectious Disease"/>
            <person name="Wu L."/>
            <person name="Ma J."/>
        </authorList>
    </citation>
    <scope>NUCLEOTIDE SEQUENCE [LARGE SCALE GENOMIC DNA]</scope>
    <source>
        <strain evidence="12">NBRC 105830</strain>
    </source>
</reference>
<evidence type="ECO:0000256" key="6">
    <source>
        <dbReference type="ARBA" id="ARBA00047615"/>
    </source>
</evidence>
<dbReference type="CDD" id="cd02020">
    <property type="entry name" value="CMPK"/>
    <property type="match status" value="1"/>
</dbReference>
<evidence type="ECO:0000256" key="3">
    <source>
        <dbReference type="ARBA" id="ARBA00022741"/>
    </source>
</evidence>
<keyword evidence="5 8" id="KW-0067">ATP-binding</keyword>
<keyword evidence="3 8" id="KW-0547">Nucleotide-binding</keyword>
<dbReference type="EMBL" id="BSUJ01000001">
    <property type="protein sequence ID" value="GMA19574.1"/>
    <property type="molecule type" value="Genomic_DNA"/>
</dbReference>
<evidence type="ECO:0000256" key="4">
    <source>
        <dbReference type="ARBA" id="ARBA00022777"/>
    </source>
</evidence>
<feature type="binding site" evidence="8">
    <location>
        <begin position="30"/>
        <end position="38"/>
    </location>
    <ligand>
        <name>ATP</name>
        <dbReference type="ChEBI" id="CHEBI:30616"/>
    </ligand>
</feature>
<feature type="domain" description="Cytidylate kinase" evidence="10">
    <location>
        <begin position="26"/>
        <end position="243"/>
    </location>
</feature>
<comment type="catalytic activity">
    <reaction evidence="6 8">
        <text>dCMP + ATP = dCDP + ADP</text>
        <dbReference type="Rhea" id="RHEA:25094"/>
        <dbReference type="ChEBI" id="CHEBI:30616"/>
        <dbReference type="ChEBI" id="CHEBI:57566"/>
        <dbReference type="ChEBI" id="CHEBI:58593"/>
        <dbReference type="ChEBI" id="CHEBI:456216"/>
        <dbReference type="EC" id="2.7.4.25"/>
    </reaction>
</comment>
<dbReference type="RefSeq" id="WP_420914171.1">
    <property type="nucleotide sequence ID" value="NZ_BSUJ01000001.1"/>
</dbReference>
<keyword evidence="2 8" id="KW-0808">Transferase</keyword>